<organism evidence="2 3">
    <name type="scientific">Danaus plexippus plexippus</name>
    <dbReference type="NCBI Taxonomy" id="278856"/>
    <lineage>
        <taxon>Eukaryota</taxon>
        <taxon>Metazoa</taxon>
        <taxon>Ecdysozoa</taxon>
        <taxon>Arthropoda</taxon>
        <taxon>Hexapoda</taxon>
        <taxon>Insecta</taxon>
        <taxon>Pterygota</taxon>
        <taxon>Neoptera</taxon>
        <taxon>Endopterygota</taxon>
        <taxon>Lepidoptera</taxon>
        <taxon>Glossata</taxon>
        <taxon>Ditrysia</taxon>
        <taxon>Papilionoidea</taxon>
        <taxon>Nymphalidae</taxon>
        <taxon>Danainae</taxon>
        <taxon>Danaini</taxon>
        <taxon>Danaina</taxon>
        <taxon>Danaus</taxon>
        <taxon>Danaus</taxon>
    </lineage>
</organism>
<keyword evidence="3" id="KW-1185">Reference proteome</keyword>
<feature type="compositionally biased region" description="Basic and acidic residues" evidence="1">
    <location>
        <begin position="369"/>
        <end position="382"/>
    </location>
</feature>
<feature type="compositionally biased region" description="Low complexity" evidence="1">
    <location>
        <begin position="307"/>
        <end position="319"/>
    </location>
</feature>
<feature type="compositionally biased region" description="Polar residues" evidence="1">
    <location>
        <begin position="204"/>
        <end position="213"/>
    </location>
</feature>
<comment type="caution">
    <text evidence="2">The sequence shown here is derived from an EMBL/GenBank/DDBJ whole genome shotgun (WGS) entry which is preliminary data.</text>
</comment>
<evidence type="ECO:0000313" key="3">
    <source>
        <dbReference type="Proteomes" id="UP000007151"/>
    </source>
</evidence>
<dbReference type="EMBL" id="AGBW02008471">
    <property type="protein sequence ID" value="OWR53268.1"/>
    <property type="molecule type" value="Genomic_DNA"/>
</dbReference>
<feature type="compositionally biased region" description="Low complexity" evidence="1">
    <location>
        <begin position="276"/>
        <end position="290"/>
    </location>
</feature>
<dbReference type="Proteomes" id="UP000007151">
    <property type="component" value="Unassembled WGS sequence"/>
</dbReference>
<feature type="region of interest" description="Disordered" evidence="1">
    <location>
        <begin position="99"/>
        <end position="382"/>
    </location>
</feature>
<accession>A0A212FHQ8</accession>
<feature type="compositionally biased region" description="Polar residues" evidence="1">
    <location>
        <begin position="320"/>
        <end position="350"/>
    </location>
</feature>
<feature type="compositionally biased region" description="Basic and acidic residues" evidence="1">
    <location>
        <begin position="227"/>
        <end position="264"/>
    </location>
</feature>
<feature type="compositionally biased region" description="Polar residues" evidence="1">
    <location>
        <begin position="153"/>
        <end position="162"/>
    </location>
</feature>
<evidence type="ECO:0000313" key="2">
    <source>
        <dbReference type="EMBL" id="OWR53268.1"/>
    </source>
</evidence>
<name>A0A212FHQ8_DANPL</name>
<feature type="compositionally biased region" description="Basic and acidic residues" evidence="1">
    <location>
        <begin position="169"/>
        <end position="185"/>
    </location>
</feature>
<reference evidence="2 3" key="1">
    <citation type="journal article" date="2011" name="Cell">
        <title>The monarch butterfly genome yields insights into long-distance migration.</title>
        <authorList>
            <person name="Zhan S."/>
            <person name="Merlin C."/>
            <person name="Boore J.L."/>
            <person name="Reppert S.M."/>
        </authorList>
    </citation>
    <scope>NUCLEOTIDE SEQUENCE [LARGE SCALE GENOMIC DNA]</scope>
    <source>
        <strain evidence="2">F-2</strain>
    </source>
</reference>
<feature type="compositionally biased region" description="Polar residues" evidence="1">
    <location>
        <begin position="100"/>
        <end position="128"/>
    </location>
</feature>
<gene>
    <name evidence="2" type="ORF">KGM_211986</name>
</gene>
<evidence type="ECO:0000256" key="1">
    <source>
        <dbReference type="SAM" id="MobiDB-lite"/>
    </source>
</evidence>
<dbReference type="InParanoid" id="A0A212FHQ8"/>
<dbReference type="eggNOG" id="ENOG502TCMX">
    <property type="taxonomic scope" value="Eukaryota"/>
</dbReference>
<dbReference type="KEGG" id="dpl:KGM_211986"/>
<proteinExistence type="predicted"/>
<protein>
    <submittedName>
        <fullName evidence="2">Uncharacterized protein</fullName>
    </submittedName>
</protein>
<sequence>MRKLRNLWSSHKKYCTTTIAPHRSNTPLSGYPSSSCYDLERTYMTSSPYTYRTRIIRTSGSNDSRDEIGYLSKHLSDLSINKLSDSDDDPLKRQVETLGRNLQTPHQPSNYQAPSTHAPITTRISNGSADAGFEHSGSDPSRNTPLRHHDNNTRNSDTQQNRDIAMKNQKLDSPKVQNKLEHKPETTPVPENNLTKQSSREFTDNNQLQTQKNIELEEVPTGNVENTLKEEASEETKQNESQEEKEVEKENTQTENSEEKRPEEFENQNYTEQGFENYEQNYDQQQYSEQPAYSEQEFTENTEYPAQEYNGQYENYEQYTDPNTQYEAQQEYNYATDNNYGNQNYDNHQVSADYAPEYPDSATEQAESQESKTLDEKLTNQS</sequence>
<dbReference type="AlphaFoldDB" id="A0A212FHQ8"/>